<accession>Q5YA93</accession>
<keyword evidence="3" id="KW-1185">Reference proteome</keyword>
<evidence type="ECO:0000313" key="3">
    <source>
        <dbReference type="Proteomes" id="UP000001585"/>
    </source>
</evidence>
<dbReference type="KEGG" id="vg:3197307"/>
<evidence type="ECO:0000313" key="2">
    <source>
        <dbReference type="EMBL" id="AAU85064.1"/>
    </source>
</evidence>
<dbReference type="EMBL" id="AY616446">
    <property type="protein sequence ID" value="AAU85064.1"/>
    <property type="molecule type" value="Genomic_DNA"/>
</dbReference>
<sequence>MWKSEVVVTQWTPEQIKNHLTRLGVKDMEVTKERYMDLRRDGLKEKEIATEMGIKPAKLSHLKNNKCKLRDWEPETVKLKESPQAVEKAVDKSSVNSEVDKLHYQLKQVQDENAKMLKENGDLKDQLYTRELVIKKQKESLEESYEKIDALTKANEDLDKEMVRISKDYRELKVSLQTPAITQEDYEMLQQEWRKDSEALILSRQDCDELKKTVKRCPIRSRTLGRDVRQNGSCLKASFVGDYYGQ</sequence>
<protein>
    <submittedName>
        <fullName evidence="2">17</fullName>
    </submittedName>
</protein>
<keyword evidence="1" id="KW-0175">Coiled coil</keyword>
<dbReference type="RefSeq" id="YP_164395.1">
    <property type="nucleotide sequence ID" value="NC_006557.1"/>
</dbReference>
<dbReference type="Proteomes" id="UP000001585">
    <property type="component" value="Segment"/>
</dbReference>
<organism evidence="2 3">
    <name type="scientific">Bacillus phage BCASJ1c</name>
    <dbReference type="NCBI Taxonomy" id="294382"/>
    <lineage>
        <taxon>Viruses</taxon>
        <taxon>Duplodnaviria</taxon>
        <taxon>Heunggongvirae</taxon>
        <taxon>Uroviricota</taxon>
        <taxon>Caudoviricetes</taxon>
        <taxon>Jarrellvirus</taxon>
        <taxon>Jarrellvirus BCAJ1</taxon>
    </lineage>
</organism>
<name>Q5YA93_9CAUD</name>
<feature type="coiled-coil region" evidence="1">
    <location>
        <begin position="99"/>
        <end position="175"/>
    </location>
</feature>
<reference evidence="2 3" key="1">
    <citation type="journal article" date="2004" name="Extremophiles">
        <title>The Genome of BCJA1, a Bacteriophage Active Against the Alkaliphilic Bacterium, Bacillus clarkii.</title>
        <authorList>
            <person name="Kropinski A.M."/>
            <person name="Hayward M."/>
            <person name="Agnew D."/>
            <person name="Jarrell K.F."/>
        </authorList>
    </citation>
    <scope>NUCLEOTIDE SEQUENCE [LARGE SCALE GENOMIC DNA]</scope>
</reference>
<evidence type="ECO:0000256" key="1">
    <source>
        <dbReference type="SAM" id="Coils"/>
    </source>
</evidence>
<gene>
    <name evidence="2" type="primary">17</name>
</gene>
<proteinExistence type="predicted"/>